<evidence type="ECO:0000259" key="4">
    <source>
        <dbReference type="PROSITE" id="PS51253"/>
    </source>
</evidence>
<dbReference type="InterPro" id="IPR050863">
    <property type="entry name" value="CenT-Element_Derived"/>
</dbReference>
<dbReference type="AlphaFoldDB" id="A0A232FHY2"/>
<accession>A0A232FHY2</accession>
<dbReference type="EMBL" id="NNAY01000218">
    <property type="protein sequence ID" value="OXU29937.1"/>
    <property type="molecule type" value="Genomic_DNA"/>
</dbReference>
<sequence length="460" mass="53126">MSTKSKRPRLLYSREALEEAIAHVKAGMPVKTASDKYQIPRTTLHDKITARYADKRPGPETILTTAEENELVQWIDNSSKQGLMVGKQQLVNSVALLVKTLNRENPFSNGRPGRHWYKNFLRRHKDIVSRINENSEFVKTSADTADIRNWFHELSSYLEQKRLLDIPASRIYAAEMCVLFNKNANDTEKIYVQMAGSADGYLVPPMLLFDNNPENFYEYVIQRFHPWLVERKVDFPVVLFVDGKAPYLTLSLSNFCLRNKIQLIGLLPNLSHILQPLNKELFPSIKEAWKNILEFHLQKEATNSLKEYVAPLLKSVLNNLPIDQLLINGFLKSGLHPLTEDALNYDKVSKKIPPKSEIPEFDPYNLNEIFQIEEGEQHVEKCMNVLNHLEQWLSSTKLEIFNEAFDHEKWTGRIEDKSLFYYWRKVKTEVAYLNFEPAKSDTSCETVIVEAGVHSPTNES</sequence>
<evidence type="ECO:0000256" key="3">
    <source>
        <dbReference type="ARBA" id="ARBA00023242"/>
    </source>
</evidence>
<organism evidence="5 6">
    <name type="scientific">Trichomalopsis sarcophagae</name>
    <dbReference type="NCBI Taxonomy" id="543379"/>
    <lineage>
        <taxon>Eukaryota</taxon>
        <taxon>Metazoa</taxon>
        <taxon>Ecdysozoa</taxon>
        <taxon>Arthropoda</taxon>
        <taxon>Hexapoda</taxon>
        <taxon>Insecta</taxon>
        <taxon>Pterygota</taxon>
        <taxon>Neoptera</taxon>
        <taxon>Endopterygota</taxon>
        <taxon>Hymenoptera</taxon>
        <taxon>Apocrita</taxon>
        <taxon>Proctotrupomorpha</taxon>
        <taxon>Chalcidoidea</taxon>
        <taxon>Pteromalidae</taxon>
        <taxon>Pteromalinae</taxon>
        <taxon>Trichomalopsis</taxon>
    </lineage>
</organism>
<protein>
    <recommendedName>
        <fullName evidence="4">HTH CENPB-type domain-containing protein</fullName>
    </recommendedName>
</protein>
<evidence type="ECO:0000256" key="2">
    <source>
        <dbReference type="ARBA" id="ARBA00023125"/>
    </source>
</evidence>
<dbReference type="Pfam" id="PF03221">
    <property type="entry name" value="HTH_Tnp_Tc5"/>
    <property type="match status" value="1"/>
</dbReference>
<dbReference type="PANTHER" id="PTHR19303:SF74">
    <property type="entry name" value="POGO TRANSPOSABLE ELEMENT WITH KRAB DOMAIN"/>
    <property type="match status" value="1"/>
</dbReference>
<dbReference type="PANTHER" id="PTHR19303">
    <property type="entry name" value="TRANSPOSON"/>
    <property type="match status" value="1"/>
</dbReference>
<dbReference type="InterPro" id="IPR006600">
    <property type="entry name" value="HTH_CenpB_DNA-bd_dom"/>
</dbReference>
<keyword evidence="2" id="KW-0238">DNA-binding</keyword>
<keyword evidence="6" id="KW-1185">Reference proteome</keyword>
<name>A0A232FHY2_9HYME</name>
<dbReference type="GO" id="GO:0005634">
    <property type="term" value="C:nucleus"/>
    <property type="evidence" value="ECO:0007669"/>
    <property type="project" value="UniProtKB-SubCell"/>
</dbReference>
<dbReference type="InterPro" id="IPR007889">
    <property type="entry name" value="HTH_Psq"/>
</dbReference>
<dbReference type="InterPro" id="IPR009057">
    <property type="entry name" value="Homeodomain-like_sf"/>
</dbReference>
<evidence type="ECO:0000256" key="1">
    <source>
        <dbReference type="ARBA" id="ARBA00004123"/>
    </source>
</evidence>
<proteinExistence type="predicted"/>
<dbReference type="Pfam" id="PF05225">
    <property type="entry name" value="HTH_psq"/>
    <property type="match status" value="1"/>
</dbReference>
<dbReference type="SUPFAM" id="SSF46689">
    <property type="entry name" value="Homeodomain-like"/>
    <property type="match status" value="1"/>
</dbReference>
<dbReference type="PROSITE" id="PS51253">
    <property type="entry name" value="HTH_CENPB"/>
    <property type="match status" value="1"/>
</dbReference>
<dbReference type="GO" id="GO:0003677">
    <property type="term" value="F:DNA binding"/>
    <property type="evidence" value="ECO:0007669"/>
    <property type="project" value="UniProtKB-KW"/>
</dbReference>
<feature type="domain" description="HTH CENPB-type" evidence="4">
    <location>
        <begin position="55"/>
        <end position="130"/>
    </location>
</feature>
<dbReference type="STRING" id="543379.A0A232FHY2"/>
<comment type="caution">
    <text evidence="5">The sequence shown here is derived from an EMBL/GenBank/DDBJ whole genome shotgun (WGS) entry which is preliminary data.</text>
</comment>
<gene>
    <name evidence="5" type="ORF">TSAR_011140</name>
</gene>
<evidence type="ECO:0000313" key="5">
    <source>
        <dbReference type="EMBL" id="OXU29937.1"/>
    </source>
</evidence>
<dbReference type="OrthoDB" id="7697906at2759"/>
<keyword evidence="3" id="KW-0539">Nucleus</keyword>
<evidence type="ECO:0000313" key="6">
    <source>
        <dbReference type="Proteomes" id="UP000215335"/>
    </source>
</evidence>
<dbReference type="Proteomes" id="UP000215335">
    <property type="component" value="Unassembled WGS sequence"/>
</dbReference>
<comment type="subcellular location">
    <subcellularLocation>
        <location evidence="1">Nucleus</location>
    </subcellularLocation>
</comment>
<reference evidence="5 6" key="1">
    <citation type="journal article" date="2017" name="Curr. Biol.">
        <title>The Evolution of Venom by Co-option of Single-Copy Genes.</title>
        <authorList>
            <person name="Martinson E.O."/>
            <person name="Mrinalini"/>
            <person name="Kelkar Y.D."/>
            <person name="Chang C.H."/>
            <person name="Werren J.H."/>
        </authorList>
    </citation>
    <scope>NUCLEOTIDE SEQUENCE [LARGE SCALE GENOMIC DNA]</scope>
    <source>
        <strain evidence="5 6">Alberta</strain>
        <tissue evidence="5">Whole body</tissue>
    </source>
</reference>
<dbReference type="Gene3D" id="1.10.10.60">
    <property type="entry name" value="Homeodomain-like"/>
    <property type="match status" value="1"/>
</dbReference>